<keyword evidence="4 11" id="KW-0812">Transmembrane</keyword>
<name>A0AAJ1WE45_9MICC</name>
<feature type="transmembrane region" description="Helical" evidence="11">
    <location>
        <begin position="63"/>
        <end position="80"/>
    </location>
</feature>
<feature type="transmembrane region" description="Helical" evidence="11">
    <location>
        <begin position="789"/>
        <end position="811"/>
    </location>
</feature>
<dbReference type="PROSITE" id="PS00154">
    <property type="entry name" value="ATPASE_E1_E2"/>
    <property type="match status" value="1"/>
</dbReference>
<organism evidence="13 14">
    <name type="scientific">Pseudarthrobacter niigatensis</name>
    <dbReference type="NCBI Taxonomy" id="369935"/>
    <lineage>
        <taxon>Bacteria</taxon>
        <taxon>Bacillati</taxon>
        <taxon>Actinomycetota</taxon>
        <taxon>Actinomycetes</taxon>
        <taxon>Micrococcales</taxon>
        <taxon>Micrococcaceae</taxon>
        <taxon>Pseudarthrobacter</taxon>
    </lineage>
</organism>
<dbReference type="SFLD" id="SFLDF00027">
    <property type="entry name" value="p-type_atpase"/>
    <property type="match status" value="1"/>
</dbReference>
<evidence type="ECO:0000256" key="6">
    <source>
        <dbReference type="ARBA" id="ARBA00022840"/>
    </source>
</evidence>
<sequence>MRTAEGLSSAEAAQLLKQAGPNQLPTEKPVSQWRKLWGEMTHFFALMLWCAAALAFIADMPQLAVAIIVVVIVNGVFAHIQQERAQHAAAKLRGLLPADVLARRDGKVRKVHASELVVGDVVLLSAGDRVPADVVLLTAQACAVDESMLTGESDPVPKTAGDQAWGGTFLVNGYGEAAVAATGAKTRLAGIAALTSAAVPPPTPLSLELRRIVRVTAGMALGIAAVFFLASLLVGFQWRDSFLFSIGVAVALVPEGLLPTVTLSLAMGAQRMASRNGLVRNLEAVETLGSTTFICTDKTGTLTQNRMNAVEVFTADGAIHVAGDGYAPEAHIEGRGVEKAAQAALAARTASQGRAELHDGQWRAQGDPMEAAMDVLARRLTGTVSGPVPSRRFPFDPARRRESAIVGQDLFCKGAPETVLPVCESVPGPVRDQLDVMANRGLRVIAVARRRLGGAPGTWQSAAAAELETGMELLGLIGLQDPPRPDVGDVIRTARQAGLRVAMITGDHPATAAAIARQIGLTGTPEYVLEGAALPEDDQVLGALLDRDGVVVSRVSPEQKLRVARALQSRGHVVAMTGDGVNDGPALREADIGVAMGLSGTDVAREAADLVLLDDHFGTIVAAIEQGRATYANIHRFLTYHLTDNVAELTPFVIWALSGGHFPLALGVLQILALDIGTDLLPALALGAEPPGRRVLTRPPERRHLMDRRLIIRVFCILGPVEAAVEMAVFSAVLAGGGWTRVRDPQVPLLMAASGAAFTAVVLGQLANAFACRSATVPPWKLGWGTNRLLVWAVLAEAAILGACLYLPSLAALLGQSPPPPEGLLLALLAAPAVLLADWIHKSVRGRLRRTKDQSL</sequence>
<comment type="similarity">
    <text evidence="2">Belongs to the cation transport ATPase (P-type) (TC 3.A.3) family. Type IIA subfamily.</text>
</comment>
<evidence type="ECO:0000313" key="14">
    <source>
        <dbReference type="Proteomes" id="UP001239267"/>
    </source>
</evidence>
<dbReference type="SUPFAM" id="SSF81653">
    <property type="entry name" value="Calcium ATPase, transduction domain A"/>
    <property type="match status" value="1"/>
</dbReference>
<dbReference type="AlphaFoldDB" id="A0AAJ1WE45"/>
<evidence type="ECO:0000256" key="7">
    <source>
        <dbReference type="ARBA" id="ARBA00022967"/>
    </source>
</evidence>
<dbReference type="InterPro" id="IPR018303">
    <property type="entry name" value="ATPase_P-typ_P_site"/>
</dbReference>
<evidence type="ECO:0000256" key="9">
    <source>
        <dbReference type="ARBA" id="ARBA00023136"/>
    </source>
</evidence>
<evidence type="ECO:0000256" key="1">
    <source>
        <dbReference type="ARBA" id="ARBA00004651"/>
    </source>
</evidence>
<dbReference type="GO" id="GO:0016887">
    <property type="term" value="F:ATP hydrolysis activity"/>
    <property type="evidence" value="ECO:0007669"/>
    <property type="project" value="InterPro"/>
</dbReference>
<evidence type="ECO:0000256" key="10">
    <source>
        <dbReference type="ARBA" id="ARBA00049360"/>
    </source>
</evidence>
<keyword evidence="7" id="KW-1278">Translocase</keyword>
<proteinExistence type="inferred from homology"/>
<feature type="domain" description="Cation-transporting P-type ATPase N-terminal" evidence="12">
    <location>
        <begin position="2"/>
        <end position="60"/>
    </location>
</feature>
<dbReference type="GO" id="GO:0005524">
    <property type="term" value="F:ATP binding"/>
    <property type="evidence" value="ECO:0007669"/>
    <property type="project" value="UniProtKB-KW"/>
</dbReference>
<dbReference type="SUPFAM" id="SSF81665">
    <property type="entry name" value="Calcium ATPase, transmembrane domain M"/>
    <property type="match status" value="1"/>
</dbReference>
<feature type="transmembrane region" description="Helical" evidence="11">
    <location>
        <begin position="747"/>
        <end position="768"/>
    </location>
</feature>
<evidence type="ECO:0000313" key="13">
    <source>
        <dbReference type="EMBL" id="MDQ0144240.1"/>
    </source>
</evidence>
<dbReference type="Pfam" id="PF00689">
    <property type="entry name" value="Cation_ATPase_C"/>
    <property type="match status" value="1"/>
</dbReference>
<reference evidence="13 14" key="1">
    <citation type="submission" date="2023-07" db="EMBL/GenBank/DDBJ databases">
        <title>Sorghum-associated microbial communities from plants grown in Nebraska, USA.</title>
        <authorList>
            <person name="Schachtman D."/>
        </authorList>
    </citation>
    <scope>NUCLEOTIDE SEQUENCE [LARGE SCALE GENOMIC DNA]</scope>
    <source>
        <strain evidence="13 14">DS1001</strain>
    </source>
</reference>
<keyword evidence="3" id="KW-1003">Cell membrane</keyword>
<dbReference type="Pfam" id="PF00122">
    <property type="entry name" value="E1-E2_ATPase"/>
    <property type="match status" value="1"/>
</dbReference>
<feature type="transmembrane region" description="Helical" evidence="11">
    <location>
        <begin position="215"/>
        <end position="236"/>
    </location>
</feature>
<dbReference type="InterPro" id="IPR044492">
    <property type="entry name" value="P_typ_ATPase_HD_dom"/>
</dbReference>
<dbReference type="Gene3D" id="2.70.150.10">
    <property type="entry name" value="Calcium-transporting ATPase, cytoplasmic transduction domain A"/>
    <property type="match status" value="1"/>
</dbReference>
<dbReference type="NCBIfam" id="TIGR01494">
    <property type="entry name" value="ATPase_P-type"/>
    <property type="match status" value="2"/>
</dbReference>
<dbReference type="InterPro" id="IPR004014">
    <property type="entry name" value="ATPase_P-typ_cation-transptr_N"/>
</dbReference>
<dbReference type="InterPro" id="IPR006068">
    <property type="entry name" value="ATPase_P-typ_cation-transptr_C"/>
</dbReference>
<dbReference type="EMBL" id="JAUSTB010000001">
    <property type="protein sequence ID" value="MDQ0144240.1"/>
    <property type="molecule type" value="Genomic_DNA"/>
</dbReference>
<feature type="transmembrane region" description="Helical" evidence="11">
    <location>
        <begin position="36"/>
        <end position="57"/>
    </location>
</feature>
<feature type="transmembrane region" description="Helical" evidence="11">
    <location>
        <begin position="710"/>
        <end position="735"/>
    </location>
</feature>
<dbReference type="PRINTS" id="PR00119">
    <property type="entry name" value="CATATPASE"/>
</dbReference>
<dbReference type="SFLD" id="SFLDS00003">
    <property type="entry name" value="Haloacid_Dehalogenase"/>
    <property type="match status" value="1"/>
</dbReference>
<accession>A0AAJ1WE45</accession>
<keyword evidence="9 11" id="KW-0472">Membrane</keyword>
<keyword evidence="6" id="KW-0067">ATP-binding</keyword>
<dbReference type="InterPro" id="IPR036412">
    <property type="entry name" value="HAD-like_sf"/>
</dbReference>
<dbReference type="Proteomes" id="UP001239267">
    <property type="component" value="Unassembled WGS sequence"/>
</dbReference>
<keyword evidence="14" id="KW-1185">Reference proteome</keyword>
<evidence type="ECO:0000256" key="3">
    <source>
        <dbReference type="ARBA" id="ARBA00022475"/>
    </source>
</evidence>
<dbReference type="InterPro" id="IPR023298">
    <property type="entry name" value="ATPase_P-typ_TM_dom_sf"/>
</dbReference>
<dbReference type="Pfam" id="PF00690">
    <property type="entry name" value="Cation_ATPase_N"/>
    <property type="match status" value="1"/>
</dbReference>
<dbReference type="InterPro" id="IPR023299">
    <property type="entry name" value="ATPase_P-typ_cyto_dom_N"/>
</dbReference>
<dbReference type="SMART" id="SM00831">
    <property type="entry name" value="Cation_ATPase_N"/>
    <property type="match status" value="1"/>
</dbReference>
<protein>
    <submittedName>
        <fullName evidence="13">Calcium-translocating P-type ATPase</fullName>
    </submittedName>
</protein>
<comment type="catalytic activity">
    <reaction evidence="10">
        <text>ATP + H2O = ADP + phosphate + H(+)</text>
        <dbReference type="Rhea" id="RHEA:13065"/>
        <dbReference type="ChEBI" id="CHEBI:15377"/>
        <dbReference type="ChEBI" id="CHEBI:15378"/>
        <dbReference type="ChEBI" id="CHEBI:30616"/>
        <dbReference type="ChEBI" id="CHEBI:43474"/>
        <dbReference type="ChEBI" id="CHEBI:456216"/>
    </reaction>
</comment>
<dbReference type="Gene3D" id="3.40.50.1000">
    <property type="entry name" value="HAD superfamily/HAD-like"/>
    <property type="match status" value="1"/>
</dbReference>
<dbReference type="Gene3D" id="1.20.1110.10">
    <property type="entry name" value="Calcium-transporting ATPase, transmembrane domain"/>
    <property type="match status" value="1"/>
</dbReference>
<dbReference type="PANTHER" id="PTHR43294:SF21">
    <property type="entry name" value="CATION TRANSPORTING ATPASE"/>
    <property type="match status" value="1"/>
</dbReference>
<dbReference type="RefSeq" id="WP_307356334.1">
    <property type="nucleotide sequence ID" value="NZ_JAUSTB010000001.1"/>
</dbReference>
<evidence type="ECO:0000259" key="12">
    <source>
        <dbReference type="SMART" id="SM00831"/>
    </source>
</evidence>
<keyword evidence="8 11" id="KW-1133">Transmembrane helix</keyword>
<dbReference type="InterPro" id="IPR050510">
    <property type="entry name" value="Cation_transp_ATPase_P-type"/>
</dbReference>
<evidence type="ECO:0000256" key="2">
    <source>
        <dbReference type="ARBA" id="ARBA00005675"/>
    </source>
</evidence>
<gene>
    <name evidence="13" type="ORF">J2T23_000114</name>
</gene>
<dbReference type="PRINTS" id="PR00120">
    <property type="entry name" value="HATPASE"/>
</dbReference>
<keyword evidence="5" id="KW-0547">Nucleotide-binding</keyword>
<dbReference type="InterPro" id="IPR059000">
    <property type="entry name" value="ATPase_P-type_domA"/>
</dbReference>
<evidence type="ECO:0000256" key="8">
    <source>
        <dbReference type="ARBA" id="ARBA00022989"/>
    </source>
</evidence>
<dbReference type="SUPFAM" id="SSF56784">
    <property type="entry name" value="HAD-like"/>
    <property type="match status" value="1"/>
</dbReference>
<evidence type="ECO:0000256" key="4">
    <source>
        <dbReference type="ARBA" id="ARBA00022692"/>
    </source>
</evidence>
<feature type="transmembrane region" description="Helical" evidence="11">
    <location>
        <begin position="823"/>
        <end position="840"/>
    </location>
</feature>
<dbReference type="InterPro" id="IPR008250">
    <property type="entry name" value="ATPase_P-typ_transduc_dom_A_sf"/>
</dbReference>
<dbReference type="Gene3D" id="3.40.1110.10">
    <property type="entry name" value="Calcium-transporting ATPase, cytoplasmic domain N"/>
    <property type="match status" value="1"/>
</dbReference>
<dbReference type="InterPro" id="IPR023214">
    <property type="entry name" value="HAD_sf"/>
</dbReference>
<dbReference type="PANTHER" id="PTHR43294">
    <property type="entry name" value="SODIUM/POTASSIUM-TRANSPORTING ATPASE SUBUNIT ALPHA"/>
    <property type="match status" value="1"/>
</dbReference>
<comment type="caution">
    <text evidence="13">The sequence shown here is derived from an EMBL/GenBank/DDBJ whole genome shotgun (WGS) entry which is preliminary data.</text>
</comment>
<feature type="transmembrane region" description="Helical" evidence="11">
    <location>
        <begin position="242"/>
        <end position="266"/>
    </location>
</feature>
<dbReference type="Pfam" id="PF00702">
    <property type="entry name" value="Hydrolase"/>
    <property type="match status" value="1"/>
</dbReference>
<evidence type="ECO:0000256" key="11">
    <source>
        <dbReference type="SAM" id="Phobius"/>
    </source>
</evidence>
<comment type="subcellular location">
    <subcellularLocation>
        <location evidence="1">Cell membrane</location>
        <topology evidence="1">Multi-pass membrane protein</topology>
    </subcellularLocation>
</comment>
<evidence type="ECO:0000256" key="5">
    <source>
        <dbReference type="ARBA" id="ARBA00022741"/>
    </source>
</evidence>
<dbReference type="SFLD" id="SFLDG00002">
    <property type="entry name" value="C1.7:_P-type_atpase_like"/>
    <property type="match status" value="1"/>
</dbReference>
<dbReference type="GO" id="GO:0005886">
    <property type="term" value="C:plasma membrane"/>
    <property type="evidence" value="ECO:0007669"/>
    <property type="project" value="UniProtKB-SubCell"/>
</dbReference>
<dbReference type="InterPro" id="IPR001757">
    <property type="entry name" value="P_typ_ATPase"/>
</dbReference>